<name>A0A835J4H0_9ROSI</name>
<dbReference type="EMBL" id="JADGMS010000020">
    <property type="protein sequence ID" value="KAF9660715.1"/>
    <property type="molecule type" value="Genomic_DNA"/>
</dbReference>
<gene>
    <name evidence="1" type="ORF">SADUNF_SadunfMtG0001100</name>
</gene>
<evidence type="ECO:0000313" key="1">
    <source>
        <dbReference type="EMBL" id="KAF9660715.1"/>
    </source>
</evidence>
<comment type="caution">
    <text evidence="1">The sequence shown here is derived from an EMBL/GenBank/DDBJ whole genome shotgun (WGS) entry which is preliminary data.</text>
</comment>
<keyword evidence="2" id="KW-1185">Reference proteome</keyword>
<protein>
    <submittedName>
        <fullName evidence="1">Uncharacterized protein</fullName>
    </submittedName>
</protein>
<evidence type="ECO:0000313" key="2">
    <source>
        <dbReference type="Proteomes" id="UP000657918"/>
    </source>
</evidence>
<reference evidence="1 2" key="1">
    <citation type="submission" date="2020-10" db="EMBL/GenBank/DDBJ databases">
        <title>Plant Genome Project.</title>
        <authorList>
            <person name="Zhang R.-G."/>
        </authorList>
    </citation>
    <scope>NUCLEOTIDE SEQUENCE [LARGE SCALE GENOMIC DNA]</scope>
    <source>
        <strain evidence="1">FAFU-HL-1</strain>
        <tissue evidence="1">Leaf</tissue>
    </source>
</reference>
<proteinExistence type="predicted"/>
<dbReference type="OrthoDB" id="1283468at2759"/>
<dbReference type="AlphaFoldDB" id="A0A835J4H0"/>
<organism evidence="1 2">
    <name type="scientific">Salix dunnii</name>
    <dbReference type="NCBI Taxonomy" id="1413687"/>
    <lineage>
        <taxon>Eukaryota</taxon>
        <taxon>Viridiplantae</taxon>
        <taxon>Streptophyta</taxon>
        <taxon>Embryophyta</taxon>
        <taxon>Tracheophyta</taxon>
        <taxon>Spermatophyta</taxon>
        <taxon>Magnoliopsida</taxon>
        <taxon>eudicotyledons</taxon>
        <taxon>Gunneridae</taxon>
        <taxon>Pentapetalae</taxon>
        <taxon>rosids</taxon>
        <taxon>fabids</taxon>
        <taxon>Malpighiales</taxon>
        <taxon>Salicaceae</taxon>
        <taxon>Saliceae</taxon>
        <taxon>Salix</taxon>
    </lineage>
</organism>
<keyword evidence="1" id="KW-0496">Mitochondrion</keyword>
<accession>A0A835J4H0</accession>
<geneLocation type="mitochondrion" evidence="1"/>
<sequence>MSTEPVASLFPLPSSTGSFPRFFFVEDSCLRRSYVPYEELVRNRNRNIGYPLWSHLVRYPYDQTNDLLSEILNRESIDQRLLKPLHNFHNVGSSPITRVSLVKGRVSIQSKSQLSRCSTAYNTETNLVSRIPTGAMLGTCTPDNKSWILSLPSVKRIYLLVDWLVRCWMLLTYGDSCFSSSFAVIRERVDRRLQVKLRPGRGLLSFRKTSYIRSWLAQRNSKEDSENQRKGVMESIDNGLLARRFSGNESITVSNATKDKREIFDS</sequence>
<dbReference type="Proteomes" id="UP000657918">
    <property type="component" value="Unassembled WGS sequence"/>
</dbReference>